<dbReference type="EMBL" id="MING01000083">
    <property type="protein sequence ID" value="POG04546.1"/>
    <property type="molecule type" value="Genomic_DNA"/>
</dbReference>
<dbReference type="InterPro" id="IPR031893">
    <property type="entry name" value="Phage_tail_APC"/>
</dbReference>
<evidence type="ECO:0000313" key="2">
    <source>
        <dbReference type="EMBL" id="POG04546.1"/>
    </source>
</evidence>
<organism evidence="2 3">
    <name type="scientific">Pseudomonas putida</name>
    <name type="common">Arthrobacter siderocapsulatus</name>
    <dbReference type="NCBI Taxonomy" id="303"/>
    <lineage>
        <taxon>Bacteria</taxon>
        <taxon>Pseudomonadati</taxon>
        <taxon>Pseudomonadota</taxon>
        <taxon>Gammaproteobacteria</taxon>
        <taxon>Pseudomonadales</taxon>
        <taxon>Pseudomonadaceae</taxon>
        <taxon>Pseudomonas</taxon>
    </lineage>
</organism>
<sequence length="159" mass="18258">MTQYYFSPSRVAFYPAALRKAYEATDEGWPGDAIPVESETYTKLMMDLEQGQQLCADVFGRPTTRQPDPPTVDELAAIERAWRDRQLNATDALVSRHRDELELGNTTLTAEQYQQLQEFRRQLRDWPELTPFPSPAGRPVMPDWLQGQALKWNVEAMPA</sequence>
<gene>
    <name evidence="2" type="ORF">BGP82_25230</name>
</gene>
<reference evidence="2 3" key="2">
    <citation type="submission" date="2018-03" db="EMBL/GenBank/DDBJ databases">
        <title>Draft genome of Pseudomonas putida strain KH-18-2.</title>
        <authorList>
            <person name="Yoshizawa S."/>
            <person name="Khan N.H."/>
            <person name="Nishimura M."/>
            <person name="Chiura H.X."/>
            <person name="Ogura Y."/>
            <person name="Hayashi T."/>
            <person name="Kogure K."/>
        </authorList>
    </citation>
    <scope>NUCLEOTIDE SEQUENCE [LARGE SCALE GENOMIC DNA]</scope>
    <source>
        <strain evidence="2 3">KH-18-2</strain>
    </source>
</reference>
<dbReference type="RefSeq" id="WP_103470252.1">
    <property type="nucleotide sequence ID" value="NZ_MING01000083.1"/>
</dbReference>
<evidence type="ECO:0000259" key="1">
    <source>
        <dbReference type="Pfam" id="PF16778"/>
    </source>
</evidence>
<dbReference type="Proteomes" id="UP000237378">
    <property type="component" value="Unassembled WGS sequence"/>
</dbReference>
<dbReference type="AlphaFoldDB" id="A0A2S3WSZ6"/>
<evidence type="ECO:0000313" key="3">
    <source>
        <dbReference type="Proteomes" id="UP000237378"/>
    </source>
</evidence>
<proteinExistence type="predicted"/>
<name>A0A2S3WSZ6_PSEPU</name>
<reference evidence="2 3" key="1">
    <citation type="submission" date="2016-08" db="EMBL/GenBank/DDBJ databases">
        <authorList>
            <person name="Seilhamer J.J."/>
        </authorList>
    </citation>
    <scope>NUCLEOTIDE SEQUENCE [LARGE SCALE GENOMIC DNA]</scope>
    <source>
        <strain evidence="2 3">KH-18-2</strain>
    </source>
</reference>
<comment type="caution">
    <text evidence="2">The sequence shown here is derived from an EMBL/GenBank/DDBJ whole genome shotgun (WGS) entry which is preliminary data.</text>
</comment>
<dbReference type="Pfam" id="PF16778">
    <property type="entry name" value="Phage_tail_APC"/>
    <property type="match status" value="1"/>
</dbReference>
<feature type="domain" description="Phage tail assembly chaperone-like" evidence="1">
    <location>
        <begin position="78"/>
        <end position="143"/>
    </location>
</feature>
<protein>
    <submittedName>
        <fullName evidence="2">Phage tail protein</fullName>
    </submittedName>
</protein>
<accession>A0A2S3WSZ6</accession>